<name>A0ABT1DHC9_9ACTN</name>
<comment type="caution">
    <text evidence="2">The sequence shown here is derived from an EMBL/GenBank/DDBJ whole genome shotgun (WGS) entry which is preliminary data.</text>
</comment>
<organism evidence="2 3">
    <name type="scientific">Paractinoplanes aksuensis</name>
    <dbReference type="NCBI Taxonomy" id="2939490"/>
    <lineage>
        <taxon>Bacteria</taxon>
        <taxon>Bacillati</taxon>
        <taxon>Actinomycetota</taxon>
        <taxon>Actinomycetes</taxon>
        <taxon>Micromonosporales</taxon>
        <taxon>Micromonosporaceae</taxon>
        <taxon>Paractinoplanes</taxon>
    </lineage>
</organism>
<protein>
    <submittedName>
        <fullName evidence="2">Uncharacterized protein</fullName>
    </submittedName>
</protein>
<evidence type="ECO:0000256" key="1">
    <source>
        <dbReference type="SAM" id="Phobius"/>
    </source>
</evidence>
<sequence length="133" mass="14571">MHWTDRLGGPPGRYAVTAAALTAVWFLFRLWLDHGDPVLSILGLSGLYGALWGLGPWLIDKVNRRGHRDLDRADRRRGVVVGLGVGLPLFGALLAMCLATGRWVYATGYVLAIAGIVIAAWLSYRKERTEATV</sequence>
<proteinExistence type="predicted"/>
<feature type="transmembrane region" description="Helical" evidence="1">
    <location>
        <begin position="79"/>
        <end position="101"/>
    </location>
</feature>
<feature type="transmembrane region" description="Helical" evidence="1">
    <location>
        <begin position="38"/>
        <end position="59"/>
    </location>
</feature>
<feature type="transmembrane region" description="Helical" evidence="1">
    <location>
        <begin position="12"/>
        <end position="32"/>
    </location>
</feature>
<keyword evidence="1" id="KW-0812">Transmembrane</keyword>
<keyword evidence="3" id="KW-1185">Reference proteome</keyword>
<evidence type="ECO:0000313" key="2">
    <source>
        <dbReference type="EMBL" id="MCO8270202.1"/>
    </source>
</evidence>
<dbReference type="EMBL" id="JAMYJR010000003">
    <property type="protein sequence ID" value="MCO8270202.1"/>
    <property type="molecule type" value="Genomic_DNA"/>
</dbReference>
<accession>A0ABT1DHC9</accession>
<reference evidence="2 3" key="1">
    <citation type="submission" date="2022-06" db="EMBL/GenBank/DDBJ databases">
        <title>New Species of the Genus Actinoplanes, ActinopZanes ferrugineus.</title>
        <authorList>
            <person name="Ding P."/>
        </authorList>
    </citation>
    <scope>NUCLEOTIDE SEQUENCE [LARGE SCALE GENOMIC DNA]</scope>
    <source>
        <strain evidence="2 3">TRM88003</strain>
    </source>
</reference>
<feature type="transmembrane region" description="Helical" evidence="1">
    <location>
        <begin position="107"/>
        <end position="124"/>
    </location>
</feature>
<dbReference type="Proteomes" id="UP001523369">
    <property type="component" value="Unassembled WGS sequence"/>
</dbReference>
<dbReference type="RefSeq" id="WP_253236321.1">
    <property type="nucleotide sequence ID" value="NZ_JAMYJR010000003.1"/>
</dbReference>
<keyword evidence="1" id="KW-1133">Transmembrane helix</keyword>
<keyword evidence="1" id="KW-0472">Membrane</keyword>
<evidence type="ECO:0000313" key="3">
    <source>
        <dbReference type="Proteomes" id="UP001523369"/>
    </source>
</evidence>
<gene>
    <name evidence="2" type="ORF">M1L60_06295</name>
</gene>